<dbReference type="AlphaFoldDB" id="A0A9P0E647"/>
<name>A0A9P0E647_NEZVI</name>
<gene>
    <name evidence="1" type="ORF">NEZAVI_LOCUS1971</name>
</gene>
<keyword evidence="2" id="KW-1185">Reference proteome</keyword>
<organism evidence="1 2">
    <name type="scientific">Nezara viridula</name>
    <name type="common">Southern green stink bug</name>
    <name type="synonym">Cimex viridulus</name>
    <dbReference type="NCBI Taxonomy" id="85310"/>
    <lineage>
        <taxon>Eukaryota</taxon>
        <taxon>Metazoa</taxon>
        <taxon>Ecdysozoa</taxon>
        <taxon>Arthropoda</taxon>
        <taxon>Hexapoda</taxon>
        <taxon>Insecta</taxon>
        <taxon>Pterygota</taxon>
        <taxon>Neoptera</taxon>
        <taxon>Paraneoptera</taxon>
        <taxon>Hemiptera</taxon>
        <taxon>Heteroptera</taxon>
        <taxon>Panheteroptera</taxon>
        <taxon>Pentatomomorpha</taxon>
        <taxon>Pentatomoidea</taxon>
        <taxon>Pentatomidae</taxon>
        <taxon>Pentatominae</taxon>
        <taxon>Nezara</taxon>
    </lineage>
</organism>
<sequence>MFFNRCCWVQLYLIVCFKANILHVYLSCYCDAAIIEA</sequence>
<reference evidence="1" key="1">
    <citation type="submission" date="2022-01" db="EMBL/GenBank/DDBJ databases">
        <authorList>
            <person name="King R."/>
        </authorList>
    </citation>
    <scope>NUCLEOTIDE SEQUENCE</scope>
</reference>
<evidence type="ECO:0000313" key="2">
    <source>
        <dbReference type="Proteomes" id="UP001152798"/>
    </source>
</evidence>
<dbReference type="EMBL" id="OV725077">
    <property type="protein sequence ID" value="CAH1390843.1"/>
    <property type="molecule type" value="Genomic_DNA"/>
</dbReference>
<proteinExistence type="predicted"/>
<dbReference type="Proteomes" id="UP001152798">
    <property type="component" value="Chromosome 1"/>
</dbReference>
<evidence type="ECO:0000313" key="1">
    <source>
        <dbReference type="EMBL" id="CAH1390843.1"/>
    </source>
</evidence>
<accession>A0A9P0E647</accession>
<protein>
    <submittedName>
        <fullName evidence="1">Uncharacterized protein</fullName>
    </submittedName>
</protein>